<dbReference type="EMBL" id="JH598194">
    <property type="status" value="NOT_ANNOTATED_CDS"/>
    <property type="molecule type" value="Genomic_DNA"/>
</dbReference>
<dbReference type="InParanoid" id="M4BFA6"/>
<accession>M4BFA6</accession>
<dbReference type="HOGENOM" id="CLU_2325227_0_0_1"/>
<keyword evidence="2" id="KW-1185">Reference proteome</keyword>
<sequence length="99" mass="11925">MSAAGMVERINDQETISRERLEPRRFSISGWRFSMSEWRSRRSRSIWWWKRSIELGYPKMRAWYLTWQLQFFTMILLRSAASSKQNLDVDRGRFGASKA</sequence>
<dbReference type="Proteomes" id="UP000011713">
    <property type="component" value="Unassembled WGS sequence"/>
</dbReference>
<reference evidence="1" key="2">
    <citation type="submission" date="2015-06" db="UniProtKB">
        <authorList>
            <consortium name="EnsemblProtists"/>
        </authorList>
    </citation>
    <scope>IDENTIFICATION</scope>
    <source>
        <strain evidence="1">Emoy2</strain>
    </source>
</reference>
<dbReference type="AlphaFoldDB" id="M4BFA6"/>
<dbReference type="EnsemblProtists" id="HpaT804975">
    <property type="protein sequence ID" value="HpaP804975"/>
    <property type="gene ID" value="HpaG804975"/>
</dbReference>
<organism evidence="1 2">
    <name type="scientific">Hyaloperonospora arabidopsidis (strain Emoy2)</name>
    <name type="common">Downy mildew agent</name>
    <name type="synonym">Peronospora arabidopsidis</name>
    <dbReference type="NCBI Taxonomy" id="559515"/>
    <lineage>
        <taxon>Eukaryota</taxon>
        <taxon>Sar</taxon>
        <taxon>Stramenopiles</taxon>
        <taxon>Oomycota</taxon>
        <taxon>Peronosporomycetes</taxon>
        <taxon>Peronosporales</taxon>
        <taxon>Peronosporaceae</taxon>
        <taxon>Hyaloperonospora</taxon>
    </lineage>
</organism>
<reference evidence="2" key="1">
    <citation type="journal article" date="2010" name="Science">
        <title>Signatures of adaptation to obligate biotrophy in the Hyaloperonospora arabidopsidis genome.</title>
        <authorList>
            <person name="Baxter L."/>
            <person name="Tripathy S."/>
            <person name="Ishaque N."/>
            <person name="Boot N."/>
            <person name="Cabral A."/>
            <person name="Kemen E."/>
            <person name="Thines M."/>
            <person name="Ah-Fong A."/>
            <person name="Anderson R."/>
            <person name="Badejoko W."/>
            <person name="Bittner-Eddy P."/>
            <person name="Boore J.L."/>
            <person name="Chibucos M.C."/>
            <person name="Coates M."/>
            <person name="Dehal P."/>
            <person name="Delehaunty K."/>
            <person name="Dong S."/>
            <person name="Downton P."/>
            <person name="Dumas B."/>
            <person name="Fabro G."/>
            <person name="Fronick C."/>
            <person name="Fuerstenberg S.I."/>
            <person name="Fulton L."/>
            <person name="Gaulin E."/>
            <person name="Govers F."/>
            <person name="Hughes L."/>
            <person name="Humphray S."/>
            <person name="Jiang R.H."/>
            <person name="Judelson H."/>
            <person name="Kamoun S."/>
            <person name="Kyung K."/>
            <person name="Meijer H."/>
            <person name="Minx P."/>
            <person name="Morris P."/>
            <person name="Nelson J."/>
            <person name="Phuntumart V."/>
            <person name="Qutob D."/>
            <person name="Rehmany A."/>
            <person name="Rougon-Cardoso A."/>
            <person name="Ryden P."/>
            <person name="Torto-Alalibo T."/>
            <person name="Studholme D."/>
            <person name="Wang Y."/>
            <person name="Win J."/>
            <person name="Wood J."/>
            <person name="Clifton S.W."/>
            <person name="Rogers J."/>
            <person name="Van den Ackerveken G."/>
            <person name="Jones J.D."/>
            <person name="McDowell J.M."/>
            <person name="Beynon J."/>
            <person name="Tyler B.M."/>
        </authorList>
    </citation>
    <scope>NUCLEOTIDE SEQUENCE [LARGE SCALE GENOMIC DNA]</scope>
    <source>
        <strain evidence="2">Emoy2</strain>
    </source>
</reference>
<proteinExistence type="predicted"/>
<dbReference type="VEuPathDB" id="FungiDB:HpaG804975"/>
<protein>
    <submittedName>
        <fullName evidence="1">Uncharacterized protein</fullName>
    </submittedName>
</protein>
<name>M4BFA6_HYAAE</name>
<evidence type="ECO:0000313" key="2">
    <source>
        <dbReference type="Proteomes" id="UP000011713"/>
    </source>
</evidence>
<evidence type="ECO:0000313" key="1">
    <source>
        <dbReference type="EnsemblProtists" id="HpaP804975"/>
    </source>
</evidence>